<dbReference type="AlphaFoldDB" id="A0A2W6AA65"/>
<accession>A0A2W6AA65</accession>
<comment type="caution">
    <text evidence="3">The sequence shown here is derived from an EMBL/GenBank/DDBJ whole genome shotgun (WGS) entry which is preliminary data.</text>
</comment>
<evidence type="ECO:0000259" key="1">
    <source>
        <dbReference type="Pfam" id="PF00535"/>
    </source>
</evidence>
<accession>A0A934JVS0</accession>
<proteinExistence type="predicted"/>
<dbReference type="Pfam" id="PF00535">
    <property type="entry name" value="Glycos_transf_2"/>
    <property type="match status" value="1"/>
</dbReference>
<evidence type="ECO:0000313" key="3">
    <source>
        <dbReference type="EMBL" id="PZR82218.1"/>
    </source>
</evidence>
<evidence type="ECO:0000313" key="2">
    <source>
        <dbReference type="EMBL" id="MBJ7595842.1"/>
    </source>
</evidence>
<evidence type="ECO:0000313" key="4">
    <source>
        <dbReference type="Proteomes" id="UP000248724"/>
    </source>
</evidence>
<dbReference type="PANTHER" id="PTHR43685:SF11">
    <property type="entry name" value="GLYCOSYLTRANSFERASE TAGX-RELATED"/>
    <property type="match status" value="1"/>
</dbReference>
<reference evidence="3" key="2">
    <citation type="submission" date="2018-05" db="EMBL/GenBank/DDBJ databases">
        <authorList>
            <person name="Ferrari B."/>
        </authorList>
    </citation>
    <scope>NUCLEOTIDE SEQUENCE</scope>
    <source>
        <strain evidence="3">RRmetagenome_bin12</strain>
    </source>
</reference>
<dbReference type="InterPro" id="IPR050834">
    <property type="entry name" value="Glycosyltransf_2"/>
</dbReference>
<dbReference type="Gene3D" id="3.90.550.10">
    <property type="entry name" value="Spore Coat Polysaccharide Biosynthesis Protein SpsA, Chain A"/>
    <property type="match status" value="1"/>
</dbReference>
<dbReference type="InterPro" id="IPR029044">
    <property type="entry name" value="Nucleotide-diphossugar_trans"/>
</dbReference>
<dbReference type="EMBL" id="JAEKNS010000134">
    <property type="protein sequence ID" value="MBJ7595842.1"/>
    <property type="molecule type" value="Genomic_DNA"/>
</dbReference>
<dbReference type="PANTHER" id="PTHR43685">
    <property type="entry name" value="GLYCOSYLTRANSFERASE"/>
    <property type="match status" value="1"/>
</dbReference>
<dbReference type="RefSeq" id="WP_337313329.1">
    <property type="nucleotide sequence ID" value="NZ_JAEKNS010000134.1"/>
</dbReference>
<dbReference type="Proteomes" id="UP000248724">
    <property type="component" value="Unassembled WGS sequence"/>
</dbReference>
<reference evidence="3 4" key="1">
    <citation type="journal article" date="2017" name="Nature">
        <title>Atmospheric trace gases support primary production in Antarctic desert surface soil.</title>
        <authorList>
            <person name="Ji M."/>
            <person name="Greening C."/>
            <person name="Vanwonterghem I."/>
            <person name="Carere C.R."/>
            <person name="Bay S.K."/>
            <person name="Steen J.A."/>
            <person name="Montgomery K."/>
            <person name="Lines T."/>
            <person name="Beardall J."/>
            <person name="van Dorst J."/>
            <person name="Snape I."/>
            <person name="Stott M.B."/>
            <person name="Hugenholtz P."/>
            <person name="Ferrari B.C."/>
        </authorList>
    </citation>
    <scope>NUCLEOTIDE SEQUENCE [LARGE SCALE GENOMIC DNA]</scope>
    <source>
        <strain evidence="3">RRmetagenome_bin12</strain>
    </source>
</reference>
<sequence length="332" mass="36739">MSAFAAQGTSASDPWLTVVIPTYNGGRYLRSTLASIERERPVGIEIIAVDDGSSDATMDILTSSARTLPIRLVRGPGRAGWVGATNIGAREARGTWLCMLHQDDLWLPGRLRSLQHTSSHNPHAGLLVGESEFLDESGRRIGRWRLPWHGTPPQPTEMARRLYVQNWLALPSCAVKTNLLKALNYLDEDLWYTADWDLWLRLVRDAPIAIAHGVLSGFRIHGSSQTVERSADIGAFESQMRTVQERHRWAADGRSDVLAAGEMSTLTNVALASLLHRGRFPASALARQALRLRGGGWRRFARDSRIVDRAGPRIRLAVRSRSAAAWPISTTT</sequence>
<dbReference type="EMBL" id="QHBU01000079">
    <property type="protein sequence ID" value="PZR82218.1"/>
    <property type="molecule type" value="Genomic_DNA"/>
</dbReference>
<evidence type="ECO:0000313" key="5">
    <source>
        <dbReference type="Proteomes" id="UP000606991"/>
    </source>
</evidence>
<feature type="domain" description="Glycosyltransferase 2-like" evidence="1">
    <location>
        <begin position="17"/>
        <end position="145"/>
    </location>
</feature>
<gene>
    <name evidence="3" type="ORF">DLM65_04405</name>
    <name evidence="2" type="ORF">JF886_13490</name>
</gene>
<reference evidence="2 5" key="3">
    <citation type="submission" date="2020-10" db="EMBL/GenBank/DDBJ databases">
        <title>Ca. Dormibacterota MAGs.</title>
        <authorList>
            <person name="Montgomery K."/>
        </authorList>
    </citation>
    <scope>NUCLEOTIDE SEQUENCE [LARGE SCALE GENOMIC DNA]</scope>
    <source>
        <strain evidence="2">SC8812_S17_18</strain>
    </source>
</reference>
<dbReference type="SUPFAM" id="SSF53448">
    <property type="entry name" value="Nucleotide-diphospho-sugar transferases"/>
    <property type="match status" value="1"/>
</dbReference>
<name>A0A2W6AA65_9BACT</name>
<dbReference type="Proteomes" id="UP000606991">
    <property type="component" value="Unassembled WGS sequence"/>
</dbReference>
<protein>
    <submittedName>
        <fullName evidence="2">Glycosyltransferase</fullName>
    </submittedName>
</protein>
<dbReference type="InterPro" id="IPR001173">
    <property type="entry name" value="Glyco_trans_2-like"/>
</dbReference>
<organism evidence="3 4">
    <name type="scientific">Candidatus Aeolococcus gillhamiae</name>
    <dbReference type="NCBI Taxonomy" id="3127015"/>
    <lineage>
        <taxon>Bacteria</taxon>
        <taxon>Bacillati</taxon>
        <taxon>Candidatus Dormiibacterota</taxon>
        <taxon>Candidatus Dormibacteria</taxon>
        <taxon>Candidatus Aeolococcales</taxon>
        <taxon>Candidatus Aeolococcaceae</taxon>
        <taxon>Candidatus Aeolococcus</taxon>
    </lineage>
</organism>